<dbReference type="STRING" id="273075.gene:9571930"/>
<sequence length="350" mass="41064">MNPGYRCNYRDLLEEAYICIAFTIDMISVIITAYNRKEYLKEAIRSVIDQNLEKDKYEIILVSNFDFDISDIRVSVKVKKLILEGSMGEFLYHAIMKADGDILTFMDDDDIWLPDKLKVVEETFSDSSIIYYHNNYFYINERTEVIDKKSIYDSRVSIKYSIRLSKVSSSKVIAKALKYRADFNSSCISIRKCVLIDFMPQIRKIMSMPDSFFFWISLMHGGVIYLDNQVLTGYRLHADRISGSKESESLIKELKRRLPTIEMLNNICLTEYSNDKQISMWLNLYIIEYRLAISLLNTQPIMDVISEFIELLKVNIAYTNKLRHRLLMISLLYLINRKMALQLTLFLSNK</sequence>
<dbReference type="eggNOG" id="arCOG01397">
    <property type="taxonomic scope" value="Archaea"/>
</dbReference>
<dbReference type="HOGENOM" id="CLU_055387_2_0_2"/>
<evidence type="ECO:0000313" key="4">
    <source>
        <dbReference type="Proteomes" id="UP000001024"/>
    </source>
</evidence>
<keyword evidence="1" id="KW-1133">Transmembrane helix</keyword>
<protein>
    <recommendedName>
        <fullName evidence="2">Glycosyltransferase 2-like domain-containing protein</fullName>
    </recommendedName>
</protein>
<dbReference type="InParanoid" id="Q9HK91"/>
<reference evidence="3 4" key="1">
    <citation type="journal article" date="2000" name="Nature">
        <title>The genome sequence of the thermoacidophilic scavenger Thermoplasma acidophilum.</title>
        <authorList>
            <person name="Ruepp A."/>
            <person name="Graml W."/>
            <person name="Santos-Martinez M.L."/>
            <person name="Koretke K.K."/>
            <person name="Volker C."/>
            <person name="Mewes H.W."/>
            <person name="Frishman D."/>
            <person name="Stocker S."/>
            <person name="Lupas A.N."/>
            <person name="Baumeister W."/>
        </authorList>
    </citation>
    <scope>NUCLEOTIDE SEQUENCE [LARGE SCALE GENOMIC DNA]</scope>
    <source>
        <strain evidence="4">ATCC 25905 / DSM 1728 / JCM 9062 / NBRC 15155 / AMRC-C165</strain>
    </source>
</reference>
<evidence type="ECO:0000259" key="2">
    <source>
        <dbReference type="Pfam" id="PF00535"/>
    </source>
</evidence>
<feature type="transmembrane region" description="Helical" evidence="1">
    <location>
        <begin position="15"/>
        <end position="35"/>
    </location>
</feature>
<dbReference type="Pfam" id="PF00535">
    <property type="entry name" value="Glycos_transf_2"/>
    <property type="match status" value="1"/>
</dbReference>
<keyword evidence="1" id="KW-0472">Membrane</keyword>
<dbReference type="PANTHER" id="PTHR22916">
    <property type="entry name" value="GLYCOSYLTRANSFERASE"/>
    <property type="match status" value="1"/>
</dbReference>
<evidence type="ECO:0000313" key="3">
    <source>
        <dbReference type="EMBL" id="CAC11848.1"/>
    </source>
</evidence>
<dbReference type="SUPFAM" id="SSF53448">
    <property type="entry name" value="Nucleotide-diphospho-sugar transferases"/>
    <property type="match status" value="1"/>
</dbReference>
<dbReference type="GO" id="GO:0016758">
    <property type="term" value="F:hexosyltransferase activity"/>
    <property type="evidence" value="ECO:0007669"/>
    <property type="project" value="UniProtKB-ARBA"/>
</dbReference>
<dbReference type="PaxDb" id="273075-Ta0710"/>
<accession>Q9HK91</accession>
<name>Q9HK91_THEAC</name>
<proteinExistence type="predicted"/>
<dbReference type="KEGG" id="tac:Ta0710"/>
<dbReference type="CAZy" id="GT2">
    <property type="family name" value="Glycosyltransferase Family 2"/>
</dbReference>
<dbReference type="PANTHER" id="PTHR22916:SF3">
    <property type="entry name" value="UDP-GLCNAC:BETAGAL BETA-1,3-N-ACETYLGLUCOSAMINYLTRANSFERASE-LIKE PROTEIN 1"/>
    <property type="match status" value="1"/>
</dbReference>
<evidence type="ECO:0000256" key="1">
    <source>
        <dbReference type="SAM" id="Phobius"/>
    </source>
</evidence>
<organism evidence="3 4">
    <name type="scientific">Thermoplasma acidophilum (strain ATCC 25905 / DSM 1728 / JCM 9062 / NBRC 15155 / AMRC-C165)</name>
    <dbReference type="NCBI Taxonomy" id="273075"/>
    <lineage>
        <taxon>Archaea</taxon>
        <taxon>Methanobacteriati</taxon>
        <taxon>Thermoplasmatota</taxon>
        <taxon>Thermoplasmata</taxon>
        <taxon>Thermoplasmatales</taxon>
        <taxon>Thermoplasmataceae</taxon>
        <taxon>Thermoplasma</taxon>
    </lineage>
</organism>
<feature type="domain" description="Glycosyltransferase 2-like" evidence="2">
    <location>
        <begin position="28"/>
        <end position="151"/>
    </location>
</feature>
<dbReference type="Gene3D" id="3.90.550.10">
    <property type="entry name" value="Spore Coat Polysaccharide Biosynthesis Protein SpsA, Chain A"/>
    <property type="match status" value="1"/>
</dbReference>
<keyword evidence="1" id="KW-0812">Transmembrane</keyword>
<dbReference type="InterPro" id="IPR001173">
    <property type="entry name" value="Glyco_trans_2-like"/>
</dbReference>
<gene>
    <name evidence="3" type="ordered locus">Ta0710</name>
</gene>
<dbReference type="EMBL" id="AL445065">
    <property type="protein sequence ID" value="CAC11848.1"/>
    <property type="molecule type" value="Genomic_DNA"/>
</dbReference>
<dbReference type="Proteomes" id="UP000001024">
    <property type="component" value="Chromosome"/>
</dbReference>
<dbReference type="CDD" id="cd00761">
    <property type="entry name" value="Glyco_tranf_GTA_type"/>
    <property type="match status" value="1"/>
</dbReference>
<dbReference type="AlphaFoldDB" id="Q9HK91"/>
<dbReference type="EnsemblBacteria" id="CAC11848">
    <property type="protein sequence ID" value="CAC11848"/>
    <property type="gene ID" value="CAC11848"/>
</dbReference>
<dbReference type="InterPro" id="IPR029044">
    <property type="entry name" value="Nucleotide-diphossugar_trans"/>
</dbReference>
<keyword evidence="4" id="KW-1185">Reference proteome</keyword>